<dbReference type="SUPFAM" id="SSF69917">
    <property type="entry name" value="OMPT-like"/>
    <property type="match status" value="1"/>
</dbReference>
<dbReference type="InterPro" id="IPR051692">
    <property type="entry name" value="OMP-like"/>
</dbReference>
<dbReference type="Pfam" id="PF13505">
    <property type="entry name" value="OMP_b-brl"/>
    <property type="match status" value="1"/>
</dbReference>
<feature type="domain" description="Outer membrane protein beta-barrel" evidence="6">
    <location>
        <begin position="57"/>
        <end position="276"/>
    </location>
</feature>
<evidence type="ECO:0000256" key="2">
    <source>
        <dbReference type="ARBA" id="ARBA00022729"/>
    </source>
</evidence>
<evidence type="ECO:0000256" key="3">
    <source>
        <dbReference type="ARBA" id="ARBA00023136"/>
    </source>
</evidence>
<comment type="similarity">
    <text evidence="5">Belongs to the Omp25/RopB family.</text>
</comment>
<dbReference type="Pfam" id="PF01278">
    <property type="entry name" value="Omptin"/>
    <property type="match status" value="1"/>
</dbReference>
<dbReference type="Gene3D" id="2.40.128.90">
    <property type="entry name" value="OMPT-like"/>
    <property type="match status" value="1"/>
</dbReference>
<accession>A0ABY7MI94</accession>
<dbReference type="RefSeq" id="WP_270163376.1">
    <property type="nucleotide sequence ID" value="NZ_CP089391.1"/>
</dbReference>
<comment type="subcellular location">
    <subcellularLocation>
        <location evidence="1">Cell outer membrane</location>
    </subcellularLocation>
</comment>
<evidence type="ECO:0000256" key="5">
    <source>
        <dbReference type="ARBA" id="ARBA00038306"/>
    </source>
</evidence>
<evidence type="ECO:0000259" key="6">
    <source>
        <dbReference type="Pfam" id="PF13505"/>
    </source>
</evidence>
<protein>
    <submittedName>
        <fullName evidence="7">Outer membrane beta-barrel protein</fullName>
    </submittedName>
</protein>
<evidence type="ECO:0000256" key="1">
    <source>
        <dbReference type="ARBA" id="ARBA00004442"/>
    </source>
</evidence>
<keyword evidence="2" id="KW-0732">Signal</keyword>
<evidence type="ECO:0000313" key="7">
    <source>
        <dbReference type="EMBL" id="WBL78094.1"/>
    </source>
</evidence>
<dbReference type="InterPro" id="IPR053724">
    <property type="entry name" value="OMP_A26_sf"/>
</dbReference>
<dbReference type="InterPro" id="IPR000036">
    <property type="entry name" value="Peptidase_A26_omptin"/>
</dbReference>
<dbReference type="PANTHER" id="PTHR34001">
    <property type="entry name" value="BLL7405 PROTEIN"/>
    <property type="match status" value="1"/>
</dbReference>
<keyword evidence="8" id="KW-1185">Reference proteome</keyword>
<proteinExistence type="inferred from homology"/>
<keyword evidence="4" id="KW-0998">Cell outer membrane</keyword>
<evidence type="ECO:0000313" key="8">
    <source>
        <dbReference type="Proteomes" id="UP001179614"/>
    </source>
</evidence>
<dbReference type="Gene3D" id="2.40.160.20">
    <property type="match status" value="1"/>
</dbReference>
<name>A0ABY7MI94_9BRAD</name>
<gene>
    <name evidence="7" type="ORF">I3J27_34970</name>
</gene>
<sequence length="592" mass="64318">MQISVRDQPSFDDDAHYGVMMRFEVLTWGAATAALVASGVVNSTDLRPSAKVPPRPWSWSGGYIGGHVAGGYGRTSFSDPYGRSIYGDVVDTPAFLAGGQIGYNWQRDRWVFGVELEASRAVSDGTNTCLAFSSVAVIATCNAGPSVVATATGRVGYAFGPHGHTLAYVKGGAAWQNNRGAIANHNEFRDRNFAGFPRHTTQFDDGRFGGTVGVGIEQQLTPAWSVKFEYDYMGFAGPRVATPPTVQRPPLAIIPASTSSLSSDYHVGKVGLNYHFGVDPRAEWADAPLHPATATAEAKPVLSTGDWSLEGGSRVWLSRGAFQWDYTIPPRFPGDESVPSSRLTYQGLDGVSGELFGRLDSPFGIFLKGNIGLGRFNKGKMNDEDSSILNRAYSNTLSGQANGRFVYYTADAGYDFLRGSTYKLGAFIGWTSYGQKSDSIGCVRIASSSPARACAGQRQIIGSQDTNWNAPRIGLSAEALVLERWRVSADVAYLPWTDFTGRDNHLLRPATTFYDQRGDGGGGLQVEGVLSYFLTKNVSIGVGGRYWSMWTRKDSDVTYNANLENTRVQGPALAKYRMERWGTFIQASYKFD</sequence>
<dbReference type="SUPFAM" id="SSF56925">
    <property type="entry name" value="OMPA-like"/>
    <property type="match status" value="1"/>
</dbReference>
<reference evidence="7" key="1">
    <citation type="submission" date="2021-12" db="EMBL/GenBank/DDBJ databases">
        <title>Bradyrhizobium xenonodulans sp. nov.</title>
        <authorList>
            <person name="Claassens R."/>
            <person name="Venter S.N."/>
            <person name="Beukes C.W."/>
            <person name="Stepkowski T."/>
            <person name="Steenkamp E.T."/>
        </authorList>
    </citation>
    <scope>NUCLEOTIDE SEQUENCE</scope>
    <source>
        <strain evidence="7">14AB</strain>
    </source>
</reference>
<dbReference type="InterPro" id="IPR020080">
    <property type="entry name" value="OM_adhesin/peptidase_omptin"/>
</dbReference>
<keyword evidence="3" id="KW-0472">Membrane</keyword>
<organism evidence="7 8">
    <name type="scientific">Bradyrhizobium xenonodulans</name>
    <dbReference type="NCBI Taxonomy" id="2736875"/>
    <lineage>
        <taxon>Bacteria</taxon>
        <taxon>Pseudomonadati</taxon>
        <taxon>Pseudomonadota</taxon>
        <taxon>Alphaproteobacteria</taxon>
        <taxon>Hyphomicrobiales</taxon>
        <taxon>Nitrobacteraceae</taxon>
        <taxon>Bradyrhizobium</taxon>
    </lineage>
</organism>
<dbReference type="EMBL" id="CP089391">
    <property type="protein sequence ID" value="WBL78094.1"/>
    <property type="molecule type" value="Genomic_DNA"/>
</dbReference>
<dbReference type="PANTHER" id="PTHR34001:SF3">
    <property type="entry name" value="BLL7405 PROTEIN"/>
    <property type="match status" value="1"/>
</dbReference>
<dbReference type="InterPro" id="IPR027385">
    <property type="entry name" value="Beta-barrel_OMP"/>
</dbReference>
<evidence type="ECO:0000256" key="4">
    <source>
        <dbReference type="ARBA" id="ARBA00023237"/>
    </source>
</evidence>
<dbReference type="InterPro" id="IPR011250">
    <property type="entry name" value="OMP/PagP_B-barrel"/>
</dbReference>
<dbReference type="Proteomes" id="UP001179614">
    <property type="component" value="Chromosome"/>
</dbReference>